<dbReference type="Pfam" id="PF00034">
    <property type="entry name" value="Cytochrom_C"/>
    <property type="match status" value="1"/>
</dbReference>
<name>A0A562BU80_9BURK</name>
<reference evidence="7 8" key="1">
    <citation type="submission" date="2019-07" db="EMBL/GenBank/DDBJ databases">
        <title>Genome sequencing of lignin-degrading bacterial isolates.</title>
        <authorList>
            <person name="Gladden J."/>
        </authorList>
    </citation>
    <scope>NUCLEOTIDE SEQUENCE [LARGE SCALE GENOMIC DNA]</scope>
    <source>
        <strain evidence="7 8">J11</strain>
    </source>
</reference>
<evidence type="ECO:0000256" key="2">
    <source>
        <dbReference type="ARBA" id="ARBA00022723"/>
    </source>
</evidence>
<dbReference type="PANTHER" id="PTHR23150">
    <property type="entry name" value="SULFATASE MODIFYING FACTOR 1, 2"/>
    <property type="match status" value="1"/>
</dbReference>
<proteinExistence type="predicted"/>
<dbReference type="SUPFAM" id="SSF46626">
    <property type="entry name" value="Cytochrome c"/>
    <property type="match status" value="1"/>
</dbReference>
<feature type="signal peptide" evidence="5">
    <location>
        <begin position="1"/>
        <end position="25"/>
    </location>
</feature>
<organism evidence="7 8">
    <name type="scientific">Cupriavidus gilardii J11</name>
    <dbReference type="NCBI Taxonomy" id="936133"/>
    <lineage>
        <taxon>Bacteria</taxon>
        <taxon>Pseudomonadati</taxon>
        <taxon>Pseudomonadota</taxon>
        <taxon>Betaproteobacteria</taxon>
        <taxon>Burkholderiales</taxon>
        <taxon>Burkholderiaceae</taxon>
        <taxon>Cupriavidus</taxon>
    </lineage>
</organism>
<dbReference type="Pfam" id="PF10048">
    <property type="entry name" value="DUF2282"/>
    <property type="match status" value="1"/>
</dbReference>
<keyword evidence="8" id="KW-1185">Reference proteome</keyword>
<dbReference type="Gene3D" id="3.90.1580.10">
    <property type="entry name" value="paralog of FGE (formylglycine-generating enzyme)"/>
    <property type="match status" value="1"/>
</dbReference>
<evidence type="ECO:0000256" key="3">
    <source>
        <dbReference type="ARBA" id="ARBA00023004"/>
    </source>
</evidence>
<evidence type="ECO:0000259" key="6">
    <source>
        <dbReference type="PROSITE" id="PS51007"/>
    </source>
</evidence>
<keyword evidence="2 4" id="KW-0479">Metal-binding</keyword>
<dbReference type="GO" id="GO:0120147">
    <property type="term" value="F:formylglycine-generating oxidase activity"/>
    <property type="evidence" value="ECO:0007669"/>
    <property type="project" value="TreeGrafter"/>
</dbReference>
<dbReference type="Pfam" id="PF03781">
    <property type="entry name" value="FGE-sulfatase"/>
    <property type="match status" value="1"/>
</dbReference>
<dbReference type="PANTHER" id="PTHR23150:SF35">
    <property type="entry name" value="BLL6746 PROTEIN"/>
    <property type="match status" value="1"/>
</dbReference>
<accession>A0A562BU80</accession>
<dbReference type="Gene3D" id="1.10.760.10">
    <property type="entry name" value="Cytochrome c-like domain"/>
    <property type="match status" value="1"/>
</dbReference>
<keyword evidence="5" id="KW-0732">Signal</keyword>
<keyword evidence="3 4" id="KW-0408">Iron</keyword>
<dbReference type="Proteomes" id="UP000318141">
    <property type="component" value="Unassembled WGS sequence"/>
</dbReference>
<evidence type="ECO:0000256" key="4">
    <source>
        <dbReference type="PROSITE-ProRule" id="PRU00433"/>
    </source>
</evidence>
<keyword evidence="1 4" id="KW-0349">Heme</keyword>
<evidence type="ECO:0000256" key="1">
    <source>
        <dbReference type="ARBA" id="ARBA00022617"/>
    </source>
</evidence>
<dbReference type="InterPro" id="IPR036909">
    <property type="entry name" value="Cyt_c-like_dom_sf"/>
</dbReference>
<dbReference type="GO" id="GO:0020037">
    <property type="term" value="F:heme binding"/>
    <property type="evidence" value="ECO:0007669"/>
    <property type="project" value="InterPro"/>
</dbReference>
<dbReference type="InterPro" id="IPR051043">
    <property type="entry name" value="Sulfatase_Mod_Factor_Kinase"/>
</dbReference>
<sequence>MSRTHALLCAALSAACQLSAEQAHAASAASEKEVCYGVAKAGQNHCADTQCLHSCSGMSSKDRDPTEWTLVPKGTCEAQGGRVAAVPLACGGVTPQAAHANPEKIARGAALYADGDASRAIPACVACHGPAGHAVSADYPKLAGQYAAYTSRQLLNFRTVARDNPIMSPIARALRDDEIEDVGLYLEVEGARPHQAGPARPVTVAALPPLTPAQQRQLARQMRQLKSRGIEPGKPFRDCRDCPEMVPIPAGDFVMGSPEDEAGRYGNERQHAVRIGAPLAVGRFSVTFDEWDACVRDGGCDHRPGDQGWGRGNRPVINVSWHDAQRYVGWLRKATGKPYRLLSEAEWEYAARGGTTTARWWGQQLDRAHANYGPETCPQQTACGGFAEGADRWVNTAPSGSFPANPFGLYDMLGNAWQWVADCWHSDYSGAPVDGSARTDEGCQRRVIRGASWGNVPSFVRAASRATYDADRRGANIGLRVARDLP</sequence>
<dbReference type="GO" id="GO:0046872">
    <property type="term" value="F:metal ion binding"/>
    <property type="evidence" value="ECO:0007669"/>
    <property type="project" value="UniProtKB-KW"/>
</dbReference>
<evidence type="ECO:0000256" key="5">
    <source>
        <dbReference type="SAM" id="SignalP"/>
    </source>
</evidence>
<dbReference type="PROSITE" id="PS51007">
    <property type="entry name" value="CYTC"/>
    <property type="match status" value="1"/>
</dbReference>
<dbReference type="InterPro" id="IPR005532">
    <property type="entry name" value="SUMF_dom"/>
</dbReference>
<gene>
    <name evidence="7" type="ORF">L602_001200000720</name>
</gene>
<dbReference type="OrthoDB" id="9768004at2"/>
<feature type="domain" description="Cytochrome c" evidence="6">
    <location>
        <begin position="103"/>
        <end position="190"/>
    </location>
</feature>
<dbReference type="AlphaFoldDB" id="A0A562BU80"/>
<evidence type="ECO:0000313" key="8">
    <source>
        <dbReference type="Proteomes" id="UP000318141"/>
    </source>
</evidence>
<dbReference type="EMBL" id="VLJN01000004">
    <property type="protein sequence ID" value="TWG88479.1"/>
    <property type="molecule type" value="Genomic_DNA"/>
</dbReference>
<dbReference type="GO" id="GO:0009055">
    <property type="term" value="F:electron transfer activity"/>
    <property type="evidence" value="ECO:0007669"/>
    <property type="project" value="InterPro"/>
</dbReference>
<dbReference type="InterPro" id="IPR016187">
    <property type="entry name" value="CTDL_fold"/>
</dbReference>
<feature type="chain" id="PRO_5022048544" evidence="5">
    <location>
        <begin position="26"/>
        <end position="486"/>
    </location>
</feature>
<comment type="caution">
    <text evidence="7">The sequence shown here is derived from an EMBL/GenBank/DDBJ whole genome shotgun (WGS) entry which is preliminary data.</text>
</comment>
<protein>
    <submittedName>
        <fullName evidence="7">Formylglycine-generating enzyme required for sulfatase activity</fullName>
    </submittedName>
</protein>
<dbReference type="InterPro" id="IPR009056">
    <property type="entry name" value="Cyt_c-like_dom"/>
</dbReference>
<dbReference type="InterPro" id="IPR018740">
    <property type="entry name" value="DUF2282_membr"/>
</dbReference>
<dbReference type="SUPFAM" id="SSF56436">
    <property type="entry name" value="C-type lectin-like"/>
    <property type="match status" value="1"/>
</dbReference>
<dbReference type="PROSITE" id="PS51257">
    <property type="entry name" value="PROKAR_LIPOPROTEIN"/>
    <property type="match status" value="1"/>
</dbReference>
<dbReference type="InterPro" id="IPR042095">
    <property type="entry name" value="SUMF_sf"/>
</dbReference>
<evidence type="ECO:0000313" key="7">
    <source>
        <dbReference type="EMBL" id="TWG88479.1"/>
    </source>
</evidence>